<accession>A0A4Z2E1V4</accession>
<organism evidence="2 3">
    <name type="scientific">Liparis tanakae</name>
    <name type="common">Tanaka's snailfish</name>
    <dbReference type="NCBI Taxonomy" id="230148"/>
    <lineage>
        <taxon>Eukaryota</taxon>
        <taxon>Metazoa</taxon>
        <taxon>Chordata</taxon>
        <taxon>Craniata</taxon>
        <taxon>Vertebrata</taxon>
        <taxon>Euteleostomi</taxon>
        <taxon>Actinopterygii</taxon>
        <taxon>Neopterygii</taxon>
        <taxon>Teleostei</taxon>
        <taxon>Neoteleostei</taxon>
        <taxon>Acanthomorphata</taxon>
        <taxon>Eupercaria</taxon>
        <taxon>Perciformes</taxon>
        <taxon>Cottioidei</taxon>
        <taxon>Cottales</taxon>
        <taxon>Liparidae</taxon>
        <taxon>Liparis</taxon>
    </lineage>
</organism>
<proteinExistence type="predicted"/>
<evidence type="ECO:0000313" key="3">
    <source>
        <dbReference type="Proteomes" id="UP000314294"/>
    </source>
</evidence>
<sequence>MKSDEDSHPPPLLRLLQAAVAQHQALTSVRRLVRLRLLVGIFIISIITSWTPWGEGRHPLMEDEVKVLVK</sequence>
<evidence type="ECO:0000256" key="1">
    <source>
        <dbReference type="SAM" id="Phobius"/>
    </source>
</evidence>
<keyword evidence="1" id="KW-0812">Transmembrane</keyword>
<keyword evidence="1" id="KW-1133">Transmembrane helix</keyword>
<feature type="transmembrane region" description="Helical" evidence="1">
    <location>
        <begin position="35"/>
        <end position="53"/>
    </location>
</feature>
<protein>
    <submittedName>
        <fullName evidence="2">Uncharacterized protein</fullName>
    </submittedName>
</protein>
<gene>
    <name evidence="2" type="ORF">EYF80_067136</name>
</gene>
<comment type="caution">
    <text evidence="2">The sequence shown here is derived from an EMBL/GenBank/DDBJ whole genome shotgun (WGS) entry which is preliminary data.</text>
</comment>
<dbReference type="Proteomes" id="UP000314294">
    <property type="component" value="Unassembled WGS sequence"/>
</dbReference>
<reference evidence="2 3" key="1">
    <citation type="submission" date="2019-03" db="EMBL/GenBank/DDBJ databases">
        <title>First draft genome of Liparis tanakae, snailfish: a comprehensive survey of snailfish specific genes.</title>
        <authorList>
            <person name="Kim W."/>
            <person name="Song I."/>
            <person name="Jeong J.-H."/>
            <person name="Kim D."/>
            <person name="Kim S."/>
            <person name="Ryu S."/>
            <person name="Song J.Y."/>
            <person name="Lee S.K."/>
        </authorList>
    </citation>
    <scope>NUCLEOTIDE SEQUENCE [LARGE SCALE GENOMIC DNA]</scope>
    <source>
        <tissue evidence="2">Muscle</tissue>
    </source>
</reference>
<dbReference type="EMBL" id="SRLO01021184">
    <property type="protein sequence ID" value="TNN22749.1"/>
    <property type="molecule type" value="Genomic_DNA"/>
</dbReference>
<name>A0A4Z2E1V4_9TELE</name>
<keyword evidence="1" id="KW-0472">Membrane</keyword>
<keyword evidence="3" id="KW-1185">Reference proteome</keyword>
<evidence type="ECO:0000313" key="2">
    <source>
        <dbReference type="EMBL" id="TNN22749.1"/>
    </source>
</evidence>
<dbReference type="AlphaFoldDB" id="A0A4Z2E1V4"/>